<dbReference type="InterPro" id="IPR006456">
    <property type="entry name" value="ZF_HD_homeobox_Cys/His_dimer"/>
</dbReference>
<comment type="caution">
    <text evidence="6">The sequence shown here is derived from an EMBL/GenBank/DDBJ whole genome shotgun (WGS) entry which is preliminary data.</text>
</comment>
<keyword evidence="1" id="KW-0479">Metal-binding</keyword>
<feature type="region of interest" description="Disordered" evidence="4">
    <location>
        <begin position="1"/>
        <end position="74"/>
    </location>
</feature>
<dbReference type="PROSITE" id="PS51523">
    <property type="entry name" value="ZF_HD_DIMER"/>
    <property type="match status" value="1"/>
</dbReference>
<protein>
    <recommendedName>
        <fullName evidence="5">ZF-HD dimerization-type domain-containing protein</fullName>
    </recommendedName>
</protein>
<dbReference type="GO" id="GO:0008270">
    <property type="term" value="F:zinc ion binding"/>
    <property type="evidence" value="ECO:0007669"/>
    <property type="project" value="UniProtKB-KW"/>
</dbReference>
<evidence type="ECO:0000259" key="5">
    <source>
        <dbReference type="PROSITE" id="PS51523"/>
    </source>
</evidence>
<dbReference type="NCBIfam" id="TIGR01566">
    <property type="entry name" value="ZF_HD_prot_N"/>
    <property type="match status" value="1"/>
</dbReference>
<proteinExistence type="predicted"/>
<evidence type="ECO:0000313" key="6">
    <source>
        <dbReference type="EMBL" id="RXI04624.1"/>
    </source>
</evidence>
<keyword evidence="7" id="KW-1185">Reference proteome</keyword>
<dbReference type="PANTHER" id="PTHR31948:SF119">
    <property type="entry name" value="ZINC-FINGER HOMEODOMAIN PROTEIN 6-LIKE"/>
    <property type="match status" value="1"/>
</dbReference>
<name>A0A498KE11_MALDO</name>
<evidence type="ECO:0000313" key="7">
    <source>
        <dbReference type="Proteomes" id="UP000290289"/>
    </source>
</evidence>
<sequence>MYEANSNFQKGSTQGIYGHSPKFRGSVPKSRVPHPSNKTPPKTPIKPLHHPPPQQTLDRSRRDPDPTPNPVIVTPSAATIIASRSNFKAPAAPPQPPPSTAASRVRYRKCLKNHATSSDGHVLNGCGEFMPGGDEDTSGSLKCAACECHRNFHIKEIDREHVSNN</sequence>
<evidence type="ECO:0000256" key="2">
    <source>
        <dbReference type="ARBA" id="ARBA00022771"/>
    </source>
</evidence>
<dbReference type="Pfam" id="PF04770">
    <property type="entry name" value="ZF-HD_dimer"/>
    <property type="match status" value="1"/>
</dbReference>
<organism evidence="6 7">
    <name type="scientific">Malus domestica</name>
    <name type="common">Apple</name>
    <name type="synonym">Pyrus malus</name>
    <dbReference type="NCBI Taxonomy" id="3750"/>
    <lineage>
        <taxon>Eukaryota</taxon>
        <taxon>Viridiplantae</taxon>
        <taxon>Streptophyta</taxon>
        <taxon>Embryophyta</taxon>
        <taxon>Tracheophyta</taxon>
        <taxon>Spermatophyta</taxon>
        <taxon>Magnoliopsida</taxon>
        <taxon>eudicotyledons</taxon>
        <taxon>Gunneridae</taxon>
        <taxon>Pentapetalae</taxon>
        <taxon>rosids</taxon>
        <taxon>fabids</taxon>
        <taxon>Rosales</taxon>
        <taxon>Rosaceae</taxon>
        <taxon>Amygdaloideae</taxon>
        <taxon>Maleae</taxon>
        <taxon>Malus</taxon>
    </lineage>
</organism>
<dbReference type="GO" id="GO:0003700">
    <property type="term" value="F:DNA-binding transcription factor activity"/>
    <property type="evidence" value="ECO:0007669"/>
    <property type="project" value="TreeGrafter"/>
</dbReference>
<dbReference type="EMBL" id="RDQH01000329">
    <property type="protein sequence ID" value="RXI04624.1"/>
    <property type="molecule type" value="Genomic_DNA"/>
</dbReference>
<gene>
    <name evidence="6" type="ORF">DVH24_038898</name>
</gene>
<feature type="region of interest" description="Disordered" evidence="4">
    <location>
        <begin position="84"/>
        <end position="103"/>
    </location>
</feature>
<dbReference type="PANTHER" id="PTHR31948">
    <property type="entry name" value="ZINC-FINGER HOMEODOMAIN PROTEIN 2"/>
    <property type="match status" value="1"/>
</dbReference>
<reference evidence="6 7" key="1">
    <citation type="submission" date="2018-10" db="EMBL/GenBank/DDBJ databases">
        <title>A high-quality apple genome assembly.</title>
        <authorList>
            <person name="Hu J."/>
        </authorList>
    </citation>
    <scope>NUCLEOTIDE SEQUENCE [LARGE SCALE GENOMIC DNA]</scope>
    <source>
        <strain evidence="7">cv. HFTH1</strain>
        <tissue evidence="6">Young leaf</tissue>
    </source>
</reference>
<evidence type="ECO:0000256" key="4">
    <source>
        <dbReference type="SAM" id="MobiDB-lite"/>
    </source>
</evidence>
<evidence type="ECO:0000256" key="3">
    <source>
        <dbReference type="ARBA" id="ARBA00022833"/>
    </source>
</evidence>
<keyword evidence="2" id="KW-0863">Zinc-finger</keyword>
<dbReference type="GO" id="GO:0005634">
    <property type="term" value="C:nucleus"/>
    <property type="evidence" value="ECO:0007669"/>
    <property type="project" value="TreeGrafter"/>
</dbReference>
<dbReference type="AlphaFoldDB" id="A0A498KE11"/>
<evidence type="ECO:0000256" key="1">
    <source>
        <dbReference type="ARBA" id="ARBA00022723"/>
    </source>
</evidence>
<dbReference type="GO" id="GO:0050793">
    <property type="term" value="P:regulation of developmental process"/>
    <property type="evidence" value="ECO:0007669"/>
    <property type="project" value="TreeGrafter"/>
</dbReference>
<feature type="compositionally biased region" description="Polar residues" evidence="4">
    <location>
        <begin position="1"/>
        <end position="15"/>
    </location>
</feature>
<dbReference type="GO" id="GO:0000976">
    <property type="term" value="F:transcription cis-regulatory region binding"/>
    <property type="evidence" value="ECO:0007669"/>
    <property type="project" value="TreeGrafter"/>
</dbReference>
<keyword evidence="3" id="KW-0862">Zinc</keyword>
<accession>A0A498KE11</accession>
<dbReference type="Proteomes" id="UP000290289">
    <property type="component" value="Chromosome 3"/>
</dbReference>
<feature type="domain" description="ZF-HD dimerization-type" evidence="5">
    <location>
        <begin position="107"/>
        <end position="156"/>
    </location>
</feature>